<organism evidence="1 2">
    <name type="scientific">Sphingomonas morindae</name>
    <dbReference type="NCBI Taxonomy" id="1541170"/>
    <lineage>
        <taxon>Bacteria</taxon>
        <taxon>Pseudomonadati</taxon>
        <taxon>Pseudomonadota</taxon>
        <taxon>Alphaproteobacteria</taxon>
        <taxon>Sphingomonadales</taxon>
        <taxon>Sphingomonadaceae</taxon>
        <taxon>Sphingomonas</taxon>
    </lineage>
</organism>
<evidence type="ECO:0000313" key="2">
    <source>
        <dbReference type="Proteomes" id="UP001056937"/>
    </source>
</evidence>
<dbReference type="EMBL" id="CP084930">
    <property type="protein sequence ID" value="USI73379.1"/>
    <property type="molecule type" value="Genomic_DNA"/>
</dbReference>
<sequence length="45" mass="5070">MIDLFSLLLTHGLMLLAAWRLVRRADLDREGPAPARARWGRAPDA</sequence>
<reference evidence="1" key="1">
    <citation type="journal article" date="2022" name="Toxins">
        <title>Genomic Analysis of Sphingopyxis sp. USTB-05 for Biodegrading Cyanobacterial Hepatotoxins.</title>
        <authorList>
            <person name="Liu C."/>
            <person name="Xu Q."/>
            <person name="Zhao Z."/>
            <person name="Zhang H."/>
            <person name="Liu X."/>
            <person name="Yin C."/>
            <person name="Liu Y."/>
            <person name="Yan H."/>
        </authorList>
    </citation>
    <scope>NUCLEOTIDE SEQUENCE</scope>
    <source>
        <strain evidence="1">NBD5</strain>
    </source>
</reference>
<dbReference type="Proteomes" id="UP001056937">
    <property type="component" value="Chromosome 1"/>
</dbReference>
<gene>
    <name evidence="1" type="ORF">LHA26_02530</name>
</gene>
<name>A0ABY4X8V6_9SPHN</name>
<keyword evidence="2" id="KW-1185">Reference proteome</keyword>
<dbReference type="RefSeq" id="WP_252167189.1">
    <property type="nucleotide sequence ID" value="NZ_CP084930.1"/>
</dbReference>
<proteinExistence type="predicted"/>
<accession>A0ABY4X8V6</accession>
<evidence type="ECO:0000313" key="1">
    <source>
        <dbReference type="EMBL" id="USI73379.1"/>
    </source>
</evidence>
<protein>
    <submittedName>
        <fullName evidence="1">Uncharacterized protein</fullName>
    </submittedName>
</protein>